<protein>
    <submittedName>
        <fullName evidence="1">RNA ligase (ATP)</fullName>
    </submittedName>
</protein>
<accession>A0ABW3C9I6</accession>
<dbReference type="Pfam" id="PF21189">
    <property type="entry name" value="PHA02142"/>
    <property type="match status" value="1"/>
</dbReference>
<evidence type="ECO:0000313" key="1">
    <source>
        <dbReference type="EMBL" id="MFD0850638.1"/>
    </source>
</evidence>
<evidence type="ECO:0000313" key="2">
    <source>
        <dbReference type="Proteomes" id="UP001597083"/>
    </source>
</evidence>
<comment type="caution">
    <text evidence="1">The sequence shown here is derived from an EMBL/GenBank/DDBJ whole genome shotgun (WGS) entry which is preliminary data.</text>
</comment>
<dbReference type="InterPro" id="IPR012340">
    <property type="entry name" value="NA-bd_OB-fold"/>
</dbReference>
<name>A0ABW3C9I6_9ACTN</name>
<dbReference type="Proteomes" id="UP001597083">
    <property type="component" value="Unassembled WGS sequence"/>
</dbReference>
<proteinExistence type="predicted"/>
<sequence length="101" mass="10792">MSTLRVTAERLTIHPHGNADALELAQVGLYRAVVGKGQFQSGDWALYIPEGSVLPDELIAELGLDGKLAGSKKNRVKAVRLRGELSQGIVCLPRAVDGTDL</sequence>
<dbReference type="GO" id="GO:0016874">
    <property type="term" value="F:ligase activity"/>
    <property type="evidence" value="ECO:0007669"/>
    <property type="project" value="UniProtKB-KW"/>
</dbReference>
<dbReference type="Gene3D" id="2.40.50.140">
    <property type="entry name" value="Nucleic acid-binding proteins"/>
    <property type="match status" value="1"/>
</dbReference>
<feature type="non-terminal residue" evidence="1">
    <location>
        <position position="101"/>
    </location>
</feature>
<dbReference type="EMBL" id="JBHTIR010000010">
    <property type="protein sequence ID" value="MFD0850638.1"/>
    <property type="molecule type" value="Genomic_DNA"/>
</dbReference>
<reference evidence="2" key="1">
    <citation type="journal article" date="2019" name="Int. J. Syst. Evol. Microbiol.">
        <title>The Global Catalogue of Microorganisms (GCM) 10K type strain sequencing project: providing services to taxonomists for standard genome sequencing and annotation.</title>
        <authorList>
            <consortium name="The Broad Institute Genomics Platform"/>
            <consortium name="The Broad Institute Genome Sequencing Center for Infectious Disease"/>
            <person name="Wu L."/>
            <person name="Ma J."/>
        </authorList>
    </citation>
    <scope>NUCLEOTIDE SEQUENCE [LARGE SCALE GENOMIC DNA]</scope>
    <source>
        <strain evidence="2">JCM 31696</strain>
    </source>
</reference>
<organism evidence="1 2">
    <name type="scientific">Actinomadura adrarensis</name>
    <dbReference type="NCBI Taxonomy" id="1819600"/>
    <lineage>
        <taxon>Bacteria</taxon>
        <taxon>Bacillati</taxon>
        <taxon>Actinomycetota</taxon>
        <taxon>Actinomycetes</taxon>
        <taxon>Streptosporangiales</taxon>
        <taxon>Thermomonosporaceae</taxon>
        <taxon>Actinomadura</taxon>
    </lineage>
</organism>
<keyword evidence="1" id="KW-0436">Ligase</keyword>
<gene>
    <name evidence="1" type="ORF">ACFQ07_00080</name>
</gene>
<keyword evidence="2" id="KW-1185">Reference proteome</keyword>